<feature type="transmembrane region" description="Helical" evidence="1">
    <location>
        <begin position="82"/>
        <end position="108"/>
    </location>
</feature>
<dbReference type="Proteomes" id="UP000076962">
    <property type="component" value="Unassembled WGS sequence"/>
</dbReference>
<keyword evidence="1" id="KW-0472">Membrane</keyword>
<name>A0A176S1I8_9GAMM</name>
<accession>A0A176S1I8</accession>
<feature type="transmembrane region" description="Helical" evidence="1">
    <location>
        <begin position="23"/>
        <end position="47"/>
    </location>
</feature>
<dbReference type="AlphaFoldDB" id="A0A176S1I8"/>
<protein>
    <submittedName>
        <fullName evidence="2">Membrane protein</fullName>
    </submittedName>
</protein>
<evidence type="ECO:0000313" key="3">
    <source>
        <dbReference type="Proteomes" id="UP000076962"/>
    </source>
</evidence>
<comment type="caution">
    <text evidence="2">The sequence shown here is derived from an EMBL/GenBank/DDBJ whole genome shotgun (WGS) entry which is preliminary data.</text>
</comment>
<proteinExistence type="predicted"/>
<sequence length="246" mass="27225">MFAIVQYKILKDVSSTPRTFDNYLVMSAIVGGMFYLLLGIAAIGILFNETVGGLLLLGAMIYLIPYGLKTSKRFWEISYGKIFLYSFLSSIAATIAILCFVVLLYVVFDIEPVINGGETRGATSETQNLPPPVTEINGSVKVSWFLGGYQYVGILNLFGTYGTMRTTYFNPTTYMNEVVDQDMHLQSYQNEMFLVGSNPKVGGTNIPALYSPDTFRLKRLPDGSLTISDMCDQNGVCALVQVEVLR</sequence>
<reference evidence="2 3" key="1">
    <citation type="submission" date="2016-05" db="EMBL/GenBank/DDBJ databases">
        <title>Single-cell genome of chain-forming Candidatus Thiomargarita nelsonii and comparison to other large sulfur-oxidizing bacteria.</title>
        <authorList>
            <person name="Winkel M."/>
            <person name="Salman V."/>
            <person name="Woyke T."/>
            <person name="Schulz-Vogt H."/>
            <person name="Richter M."/>
            <person name="Flood B."/>
            <person name="Bailey J."/>
            <person name="Amann R."/>
            <person name="Mussmann M."/>
        </authorList>
    </citation>
    <scope>NUCLEOTIDE SEQUENCE [LARGE SCALE GENOMIC DNA]</scope>
    <source>
        <strain evidence="2 3">THI036</strain>
    </source>
</reference>
<keyword evidence="1" id="KW-0812">Transmembrane</keyword>
<evidence type="ECO:0000256" key="1">
    <source>
        <dbReference type="SAM" id="Phobius"/>
    </source>
</evidence>
<dbReference type="EMBL" id="LUTY01001380">
    <property type="protein sequence ID" value="OAD21807.1"/>
    <property type="molecule type" value="Genomic_DNA"/>
</dbReference>
<evidence type="ECO:0000313" key="2">
    <source>
        <dbReference type="EMBL" id="OAD21807.1"/>
    </source>
</evidence>
<gene>
    <name evidence="2" type="ORF">THIOM_002420</name>
</gene>
<organism evidence="2 3">
    <name type="scientific">Candidatus Thiomargarita nelsonii</name>
    <dbReference type="NCBI Taxonomy" id="1003181"/>
    <lineage>
        <taxon>Bacteria</taxon>
        <taxon>Pseudomonadati</taxon>
        <taxon>Pseudomonadota</taxon>
        <taxon>Gammaproteobacteria</taxon>
        <taxon>Thiotrichales</taxon>
        <taxon>Thiotrichaceae</taxon>
        <taxon>Thiomargarita</taxon>
    </lineage>
</organism>
<feature type="transmembrane region" description="Helical" evidence="1">
    <location>
        <begin position="53"/>
        <end position="70"/>
    </location>
</feature>
<keyword evidence="1" id="KW-1133">Transmembrane helix</keyword>
<keyword evidence="3" id="KW-1185">Reference proteome</keyword>